<dbReference type="PANTHER" id="PTHR30462:SF0">
    <property type="entry name" value="INTERMEMBRANE TRANSPORT PROTEIN YEBT"/>
    <property type="match status" value="1"/>
</dbReference>
<dbReference type="EMBL" id="RCNT01000008">
    <property type="protein sequence ID" value="RMA41157.1"/>
    <property type="molecule type" value="Genomic_DNA"/>
</dbReference>
<protein>
    <submittedName>
        <fullName evidence="9">MCE family protein</fullName>
    </submittedName>
</protein>
<proteinExistence type="predicted"/>
<dbReference type="OrthoDB" id="9806984at2"/>
<keyword evidence="4 7" id="KW-0812">Transmembrane</keyword>
<keyword evidence="2" id="KW-1003">Cell membrane</keyword>
<keyword evidence="6 7" id="KW-0472">Membrane</keyword>
<evidence type="ECO:0000256" key="3">
    <source>
        <dbReference type="ARBA" id="ARBA00022519"/>
    </source>
</evidence>
<keyword evidence="10" id="KW-1185">Reference proteome</keyword>
<evidence type="ECO:0000259" key="8">
    <source>
        <dbReference type="Pfam" id="PF02470"/>
    </source>
</evidence>
<organism evidence="9 10">
    <name type="scientific">Rhodophyticola porphyridii</name>
    <dbReference type="NCBI Taxonomy" id="1852017"/>
    <lineage>
        <taxon>Bacteria</taxon>
        <taxon>Pseudomonadati</taxon>
        <taxon>Pseudomonadota</taxon>
        <taxon>Alphaproteobacteria</taxon>
        <taxon>Rhodobacterales</taxon>
        <taxon>Roseobacteraceae</taxon>
        <taxon>Rhodophyticola</taxon>
    </lineage>
</organism>
<keyword evidence="5 7" id="KW-1133">Transmembrane helix</keyword>
<dbReference type="RefSeq" id="WP_121898876.1">
    <property type="nucleotide sequence ID" value="NZ_RCNT01000008.1"/>
</dbReference>
<comment type="subcellular location">
    <subcellularLocation>
        <location evidence="1">Cell inner membrane</location>
    </subcellularLocation>
</comment>
<feature type="domain" description="Mce/MlaD" evidence="8">
    <location>
        <begin position="164"/>
        <end position="224"/>
    </location>
</feature>
<evidence type="ECO:0000313" key="9">
    <source>
        <dbReference type="EMBL" id="RMA41157.1"/>
    </source>
</evidence>
<dbReference type="Pfam" id="PF02470">
    <property type="entry name" value="MlaD"/>
    <property type="match status" value="2"/>
</dbReference>
<dbReference type="Proteomes" id="UP000281343">
    <property type="component" value="Unassembled WGS sequence"/>
</dbReference>
<feature type="transmembrane region" description="Helical" evidence="7">
    <location>
        <begin position="24"/>
        <end position="44"/>
    </location>
</feature>
<evidence type="ECO:0000256" key="5">
    <source>
        <dbReference type="ARBA" id="ARBA00022989"/>
    </source>
</evidence>
<dbReference type="PANTHER" id="PTHR30462">
    <property type="entry name" value="INTERMEMBRANE TRANSPORT PROTEIN PQIB-RELATED"/>
    <property type="match status" value="1"/>
</dbReference>
<dbReference type="AlphaFoldDB" id="A0A3L9Y256"/>
<dbReference type="InterPro" id="IPR051800">
    <property type="entry name" value="PqiA-PqiB_transport"/>
</dbReference>
<evidence type="ECO:0000256" key="1">
    <source>
        <dbReference type="ARBA" id="ARBA00004533"/>
    </source>
</evidence>
<evidence type="ECO:0000256" key="7">
    <source>
        <dbReference type="SAM" id="Phobius"/>
    </source>
</evidence>
<reference evidence="9 10" key="1">
    <citation type="submission" date="2018-10" db="EMBL/GenBank/DDBJ databases">
        <authorList>
            <person name="Jung H.S."/>
            <person name="Jeon C.O."/>
        </authorList>
    </citation>
    <scope>NUCLEOTIDE SEQUENCE [LARGE SCALE GENOMIC DNA]</scope>
    <source>
        <strain evidence="9 10">MA-7-27</strain>
    </source>
</reference>
<accession>A0A3L9Y256</accession>
<evidence type="ECO:0000256" key="6">
    <source>
        <dbReference type="ARBA" id="ARBA00023136"/>
    </source>
</evidence>
<feature type="domain" description="Mce/MlaD" evidence="8">
    <location>
        <begin position="48"/>
        <end position="125"/>
    </location>
</feature>
<comment type="caution">
    <text evidence="9">The sequence shown here is derived from an EMBL/GenBank/DDBJ whole genome shotgun (WGS) entry which is preliminary data.</text>
</comment>
<gene>
    <name evidence="9" type="ORF">D9R08_14955</name>
</gene>
<evidence type="ECO:0000313" key="10">
    <source>
        <dbReference type="Proteomes" id="UP000281343"/>
    </source>
</evidence>
<evidence type="ECO:0000256" key="2">
    <source>
        <dbReference type="ARBA" id="ARBA00022475"/>
    </source>
</evidence>
<name>A0A3L9Y256_9RHOB</name>
<dbReference type="InterPro" id="IPR003399">
    <property type="entry name" value="Mce/MlaD"/>
</dbReference>
<dbReference type="GO" id="GO:0005886">
    <property type="term" value="C:plasma membrane"/>
    <property type="evidence" value="ECO:0007669"/>
    <property type="project" value="UniProtKB-SubCell"/>
</dbReference>
<sequence length="687" mass="72842">MTDQTPPLPEIDQPNRSALRNLSVVWLVPVLALAVALGIAWQAYSDRGTLIEIRFENGAGVTAGETTVRYRDVVIGTVEDVRFSPDLQTVIVEARVENEVLPFLDEDATFWVVRPEISTQGVSGLSTVVSGVFIEGAWDSRPESAMRSFDGRESPLFVLPGDEGRRITLNVSPGIQLQGGAPVTFRGIQVGRLEQPDLTEDGLSITVDAFIDAPHDQRITQASRFWDSSGFSVSFGADGLTLDVESLASLVTGGIEFDEVYSNGQPVEGDAVFEVYESEEAARASAFDVAPIGEVPVAVEFSNYIRGLVPGTQVVMANDQIGEVTAVTVQSVEIADGSKQRLVVDLVLDPGRMGFPIGTGAEEVYEYLAEQVADGLRARLSTAGLISSETRIEFAIDYDARPARFEVAADPYPVMPSIIVEQTNVNTTAEGVLERVAALPFEELLSQAIDTLASIEGLAGDPALRDVPEEVVALLTEARELVGGDETQAIPGEARAAVAELRGILAELREGGTIAALTSVIAQADEAMGPITEASAVLPEVMANLRALSETAAELEIEALITTANSVLASADAFISSEGMAEVPANLSASLVELEALVAELREADVVGSLNTTLASTSAAAEELPALVERTDAVLTRINTLVGAYGARSAFMGETMDVLREITTAARSIAQLARAIERNPSSLITGR</sequence>
<evidence type="ECO:0000256" key="4">
    <source>
        <dbReference type="ARBA" id="ARBA00022692"/>
    </source>
</evidence>
<keyword evidence="3" id="KW-0997">Cell inner membrane</keyword>